<evidence type="ECO:0008006" key="4">
    <source>
        <dbReference type="Google" id="ProtNLM"/>
    </source>
</evidence>
<evidence type="ECO:0000256" key="1">
    <source>
        <dbReference type="SAM" id="Phobius"/>
    </source>
</evidence>
<organism evidence="2 3">
    <name type="scientific">Anaerosolibacter carboniphilus</name>
    <dbReference type="NCBI Taxonomy" id="1417629"/>
    <lineage>
        <taxon>Bacteria</taxon>
        <taxon>Bacillati</taxon>
        <taxon>Bacillota</taxon>
        <taxon>Clostridia</taxon>
        <taxon>Peptostreptococcales</taxon>
        <taxon>Thermotaleaceae</taxon>
        <taxon>Anaerosolibacter</taxon>
    </lineage>
</organism>
<dbReference type="RefSeq" id="WP_184310705.1">
    <property type="nucleotide sequence ID" value="NZ_JACHEN010000012.1"/>
</dbReference>
<gene>
    <name evidence="2" type="ORF">HNQ80_002277</name>
</gene>
<name>A0A841KVE3_9FIRM</name>
<keyword evidence="1" id="KW-1133">Transmembrane helix</keyword>
<evidence type="ECO:0000313" key="3">
    <source>
        <dbReference type="Proteomes" id="UP000579281"/>
    </source>
</evidence>
<keyword evidence="3" id="KW-1185">Reference proteome</keyword>
<dbReference type="AlphaFoldDB" id="A0A841KVE3"/>
<keyword evidence="1" id="KW-0472">Membrane</keyword>
<protein>
    <recommendedName>
        <fullName evidence="4">DUF2975 domain-containing protein</fullName>
    </recommendedName>
</protein>
<reference evidence="2 3" key="1">
    <citation type="submission" date="2020-08" db="EMBL/GenBank/DDBJ databases">
        <title>Genomic Encyclopedia of Type Strains, Phase IV (KMG-IV): sequencing the most valuable type-strain genomes for metagenomic binning, comparative biology and taxonomic classification.</title>
        <authorList>
            <person name="Goeker M."/>
        </authorList>
    </citation>
    <scope>NUCLEOTIDE SEQUENCE [LARGE SCALE GENOMIC DNA]</scope>
    <source>
        <strain evidence="2 3">DSM 103526</strain>
    </source>
</reference>
<sequence>MRIMGEKSLSAFVKLMLDFIFIGGIGIFISLPKTVNWYLNYIHANVSIAIYYFLLGLLAITGIFALIIVYEIRKIFTTLTRKDPFMMDNVRSLRRMGIASFLIAFCYIFKILFYNSFMTIILVMVFTIAGFFSIILAEVFHQAIIVKEENDFTI</sequence>
<feature type="transmembrane region" description="Helical" evidence="1">
    <location>
        <begin position="120"/>
        <end position="140"/>
    </location>
</feature>
<feature type="transmembrane region" description="Helical" evidence="1">
    <location>
        <begin position="49"/>
        <end position="72"/>
    </location>
</feature>
<dbReference type="Proteomes" id="UP000579281">
    <property type="component" value="Unassembled WGS sequence"/>
</dbReference>
<dbReference type="EMBL" id="JACHEN010000012">
    <property type="protein sequence ID" value="MBB6216178.1"/>
    <property type="molecule type" value="Genomic_DNA"/>
</dbReference>
<feature type="transmembrane region" description="Helical" evidence="1">
    <location>
        <begin position="12"/>
        <end position="29"/>
    </location>
</feature>
<dbReference type="InterPro" id="IPR021354">
    <property type="entry name" value="DUF2975"/>
</dbReference>
<evidence type="ECO:0000313" key="2">
    <source>
        <dbReference type="EMBL" id="MBB6216178.1"/>
    </source>
</evidence>
<dbReference type="Pfam" id="PF11188">
    <property type="entry name" value="DUF2975"/>
    <property type="match status" value="1"/>
</dbReference>
<proteinExistence type="predicted"/>
<keyword evidence="1" id="KW-0812">Transmembrane</keyword>
<accession>A0A841KVE3</accession>
<feature type="transmembrane region" description="Helical" evidence="1">
    <location>
        <begin position="93"/>
        <end position="114"/>
    </location>
</feature>
<comment type="caution">
    <text evidence="2">The sequence shown here is derived from an EMBL/GenBank/DDBJ whole genome shotgun (WGS) entry which is preliminary data.</text>
</comment>